<feature type="region of interest" description="Disordered" evidence="1">
    <location>
        <begin position="273"/>
        <end position="445"/>
    </location>
</feature>
<feature type="region of interest" description="Disordered" evidence="1">
    <location>
        <begin position="159"/>
        <end position="184"/>
    </location>
</feature>
<evidence type="ECO:0000313" key="4">
    <source>
        <dbReference type="Proteomes" id="UP000694549"/>
    </source>
</evidence>
<sequence length="445" mass="46385">MSPGSPSAAAPRLLYRSTRLLHAAFLRLHQQQQREDVFCDVMLRAEGEAVAAHCCVLSVCSPFFMEQLARELPPQGRRVVLELQGLKIGALRKLVRFLYTAELEASSEEAQEVLAAARQLRVAELESLQLQGGCLVHPGPRWRLNRSCLRAPQPGSPGLCPTAGGGAEPGRAGSPPKGAPCPRPPLGRLKLRKVEGGKQWEVVQEGQPREGPAVGAGGVGLAHRRGIAPEHPSALAGGGREGRGGVTDPGPIPIVTPAQPNPSPTVPLPALCWPQPGPTLGPAPSALPAPFQPRSPAPSRYRAGTCSWPHLIPAPSRPRSRPHPGPGPGPTTSRVPLGPARPPPERAASCRGAPCGERGGSAGREGAGRADPTTTNKRGGNSAALRTRRAEPGSALRPHPPAGRAMVPPGAGNSGAGTTNQGASPWRRPRPQPQTPPTIHEAPPT</sequence>
<feature type="region of interest" description="Disordered" evidence="1">
    <location>
        <begin position="229"/>
        <end position="251"/>
    </location>
</feature>
<feature type="domain" description="BTB" evidence="2">
    <location>
        <begin position="39"/>
        <end position="107"/>
    </location>
</feature>
<name>A0A8B9VIL8_9AVES</name>
<dbReference type="PROSITE" id="PS50097">
    <property type="entry name" value="BTB"/>
    <property type="match status" value="1"/>
</dbReference>
<dbReference type="AlphaFoldDB" id="A0A8B9VIL8"/>
<evidence type="ECO:0000259" key="2">
    <source>
        <dbReference type="PROSITE" id="PS50097"/>
    </source>
</evidence>
<dbReference type="GO" id="GO:0032968">
    <property type="term" value="P:positive regulation of transcription elongation by RNA polymerase II"/>
    <property type="evidence" value="ECO:0007669"/>
    <property type="project" value="InterPro"/>
</dbReference>
<evidence type="ECO:0000313" key="3">
    <source>
        <dbReference type="Ensembl" id="ENSAZOP00000024917.1"/>
    </source>
</evidence>
<dbReference type="PANTHER" id="PTHR47639:SF1">
    <property type="entry name" value="BTB_POZ DOMAIN-CONTAINING PROTEIN 18"/>
    <property type="match status" value="1"/>
</dbReference>
<proteinExistence type="predicted"/>
<dbReference type="InterPro" id="IPR011333">
    <property type="entry name" value="SKP1/BTB/POZ_sf"/>
</dbReference>
<feature type="compositionally biased region" description="Gly residues" evidence="1">
    <location>
        <begin position="236"/>
        <end position="247"/>
    </location>
</feature>
<dbReference type="SMART" id="SM00225">
    <property type="entry name" value="BTB"/>
    <property type="match status" value="1"/>
</dbReference>
<accession>A0A8B9VIL8</accession>
<reference evidence="3" key="1">
    <citation type="submission" date="2025-08" db="UniProtKB">
        <authorList>
            <consortium name="Ensembl"/>
        </authorList>
    </citation>
    <scope>IDENTIFICATION</scope>
</reference>
<dbReference type="PANTHER" id="PTHR47639">
    <property type="entry name" value="BTB/POZ DOMAIN-CONTAINING PROTEIN 18"/>
    <property type="match status" value="1"/>
</dbReference>
<dbReference type="Proteomes" id="UP000694549">
    <property type="component" value="Unplaced"/>
</dbReference>
<dbReference type="Ensembl" id="ENSAZOT00000026739.1">
    <property type="protein sequence ID" value="ENSAZOP00000024917.1"/>
    <property type="gene ID" value="ENSAZOG00000016005.1"/>
</dbReference>
<dbReference type="InterPro" id="IPR000210">
    <property type="entry name" value="BTB/POZ_dom"/>
</dbReference>
<dbReference type="SUPFAM" id="SSF54695">
    <property type="entry name" value="POZ domain"/>
    <property type="match status" value="1"/>
</dbReference>
<feature type="compositionally biased region" description="Pro residues" evidence="1">
    <location>
        <begin position="275"/>
        <end position="296"/>
    </location>
</feature>
<protein>
    <recommendedName>
        <fullName evidence="2">BTB domain-containing protein</fullName>
    </recommendedName>
</protein>
<dbReference type="InterPro" id="IPR042915">
    <property type="entry name" value="BTBD18"/>
</dbReference>
<dbReference type="Pfam" id="PF00651">
    <property type="entry name" value="BTB"/>
    <property type="match status" value="1"/>
</dbReference>
<dbReference type="Gene3D" id="3.30.710.10">
    <property type="entry name" value="Potassium Channel Kv1.1, Chain A"/>
    <property type="match status" value="1"/>
</dbReference>
<dbReference type="CDD" id="cd18293">
    <property type="entry name" value="BTB_POZ_BTBD18"/>
    <property type="match status" value="1"/>
</dbReference>
<evidence type="ECO:0000256" key="1">
    <source>
        <dbReference type="SAM" id="MobiDB-lite"/>
    </source>
</evidence>
<reference evidence="3" key="2">
    <citation type="submission" date="2025-09" db="UniProtKB">
        <authorList>
            <consortium name="Ensembl"/>
        </authorList>
    </citation>
    <scope>IDENTIFICATION</scope>
</reference>
<keyword evidence="4" id="KW-1185">Reference proteome</keyword>
<organism evidence="3 4">
    <name type="scientific">Anas zonorhyncha</name>
    <name type="common">Eastern spot-billed duck</name>
    <dbReference type="NCBI Taxonomy" id="75864"/>
    <lineage>
        <taxon>Eukaryota</taxon>
        <taxon>Metazoa</taxon>
        <taxon>Chordata</taxon>
        <taxon>Craniata</taxon>
        <taxon>Vertebrata</taxon>
        <taxon>Euteleostomi</taxon>
        <taxon>Archelosauria</taxon>
        <taxon>Archosauria</taxon>
        <taxon>Dinosauria</taxon>
        <taxon>Saurischia</taxon>
        <taxon>Theropoda</taxon>
        <taxon>Coelurosauria</taxon>
        <taxon>Aves</taxon>
        <taxon>Neognathae</taxon>
        <taxon>Galloanserae</taxon>
        <taxon>Anseriformes</taxon>
        <taxon>Anatidae</taxon>
        <taxon>Anatinae</taxon>
        <taxon>Anas</taxon>
    </lineage>
</organism>